<dbReference type="Pfam" id="PF00440">
    <property type="entry name" value="TetR_N"/>
    <property type="match status" value="1"/>
</dbReference>
<dbReference type="InterPro" id="IPR001647">
    <property type="entry name" value="HTH_TetR"/>
</dbReference>
<dbReference type="PANTHER" id="PTHR30055:SF235">
    <property type="entry name" value="TRANSCRIPTIONAL REGULATORY PROTEIN"/>
    <property type="match status" value="1"/>
</dbReference>
<dbReference type="Pfam" id="PF17920">
    <property type="entry name" value="TetR_C_16"/>
    <property type="match status" value="1"/>
</dbReference>
<dbReference type="PROSITE" id="PS50977">
    <property type="entry name" value="HTH_TETR_2"/>
    <property type="match status" value="1"/>
</dbReference>
<dbReference type="InterPro" id="IPR041678">
    <property type="entry name" value="TetR_C_16"/>
</dbReference>
<accession>A0ABP4E3J4</accession>
<keyword evidence="1 2" id="KW-0238">DNA-binding</keyword>
<dbReference type="InterPro" id="IPR036271">
    <property type="entry name" value="Tet_transcr_reg_TetR-rel_C_sf"/>
</dbReference>
<dbReference type="Gene3D" id="1.10.357.10">
    <property type="entry name" value="Tetracycline Repressor, domain 2"/>
    <property type="match status" value="1"/>
</dbReference>
<dbReference type="Proteomes" id="UP001499987">
    <property type="component" value="Unassembled WGS sequence"/>
</dbReference>
<name>A0ABP4E3J4_9ACTN</name>
<dbReference type="PANTHER" id="PTHR30055">
    <property type="entry name" value="HTH-TYPE TRANSCRIPTIONAL REGULATOR RUTR"/>
    <property type="match status" value="1"/>
</dbReference>
<sequence>MSEASAGERRRDAARSRELLLRAAIELFAERGFDRTTIREIGERAGVDPALIARYYGGKTQLYLATVQAEHGDATPADLLDEERLAGLLDRFEQRGPGPAFQSVVLPSDDSAVQDAVRAHLHRRLVDPLRERLEREGLDRPQLRAELAVAAFTGVVLARSGGGMHDLAAADPAEVRALLHDLLAATAGTA</sequence>
<feature type="domain" description="HTH tetR-type" evidence="3">
    <location>
        <begin position="14"/>
        <end position="74"/>
    </location>
</feature>
<dbReference type="EMBL" id="BAAALD010000020">
    <property type="protein sequence ID" value="GAA1082624.1"/>
    <property type="molecule type" value="Genomic_DNA"/>
</dbReference>
<gene>
    <name evidence="4" type="ORF">GCM10009663_27020</name>
</gene>
<protein>
    <submittedName>
        <fullName evidence="4">TetR family transcriptional regulator</fullName>
    </submittedName>
</protein>
<feature type="DNA-binding region" description="H-T-H motif" evidence="2">
    <location>
        <begin position="37"/>
        <end position="56"/>
    </location>
</feature>
<keyword evidence="5" id="KW-1185">Reference proteome</keyword>
<evidence type="ECO:0000256" key="1">
    <source>
        <dbReference type="ARBA" id="ARBA00023125"/>
    </source>
</evidence>
<dbReference type="SUPFAM" id="SSF48498">
    <property type="entry name" value="Tetracyclin repressor-like, C-terminal domain"/>
    <property type="match status" value="1"/>
</dbReference>
<dbReference type="Gene3D" id="1.10.10.60">
    <property type="entry name" value="Homeodomain-like"/>
    <property type="match status" value="1"/>
</dbReference>
<evidence type="ECO:0000313" key="4">
    <source>
        <dbReference type="EMBL" id="GAA1082624.1"/>
    </source>
</evidence>
<evidence type="ECO:0000256" key="2">
    <source>
        <dbReference type="PROSITE-ProRule" id="PRU00335"/>
    </source>
</evidence>
<reference evidence="5" key="1">
    <citation type="journal article" date="2019" name="Int. J. Syst. Evol. Microbiol.">
        <title>The Global Catalogue of Microorganisms (GCM) 10K type strain sequencing project: providing services to taxonomists for standard genome sequencing and annotation.</title>
        <authorList>
            <consortium name="The Broad Institute Genomics Platform"/>
            <consortium name="The Broad Institute Genome Sequencing Center for Infectious Disease"/>
            <person name="Wu L."/>
            <person name="Ma J."/>
        </authorList>
    </citation>
    <scope>NUCLEOTIDE SEQUENCE [LARGE SCALE GENOMIC DNA]</scope>
    <source>
        <strain evidence="5">JCM 13002</strain>
    </source>
</reference>
<dbReference type="InterPro" id="IPR009057">
    <property type="entry name" value="Homeodomain-like_sf"/>
</dbReference>
<dbReference type="SUPFAM" id="SSF46689">
    <property type="entry name" value="Homeodomain-like"/>
    <property type="match status" value="1"/>
</dbReference>
<dbReference type="InterPro" id="IPR050109">
    <property type="entry name" value="HTH-type_TetR-like_transc_reg"/>
</dbReference>
<dbReference type="PRINTS" id="PR00455">
    <property type="entry name" value="HTHTETR"/>
</dbReference>
<proteinExistence type="predicted"/>
<organism evidence="4 5">
    <name type="scientific">Kitasatospora arboriphila</name>
    <dbReference type="NCBI Taxonomy" id="258052"/>
    <lineage>
        <taxon>Bacteria</taxon>
        <taxon>Bacillati</taxon>
        <taxon>Actinomycetota</taxon>
        <taxon>Actinomycetes</taxon>
        <taxon>Kitasatosporales</taxon>
        <taxon>Streptomycetaceae</taxon>
        <taxon>Kitasatospora</taxon>
    </lineage>
</organism>
<comment type="caution">
    <text evidence="4">The sequence shown here is derived from an EMBL/GenBank/DDBJ whole genome shotgun (WGS) entry which is preliminary data.</text>
</comment>
<evidence type="ECO:0000313" key="5">
    <source>
        <dbReference type="Proteomes" id="UP001499987"/>
    </source>
</evidence>
<dbReference type="RefSeq" id="WP_344623819.1">
    <property type="nucleotide sequence ID" value="NZ_BAAALD010000020.1"/>
</dbReference>
<evidence type="ECO:0000259" key="3">
    <source>
        <dbReference type="PROSITE" id="PS50977"/>
    </source>
</evidence>